<accession>A0A9P3GE24</accession>
<keyword evidence="2" id="KW-1185">Reference proteome</keyword>
<organism evidence="1 2">
    <name type="scientific">Phanerochaete sordida</name>
    <dbReference type="NCBI Taxonomy" id="48140"/>
    <lineage>
        <taxon>Eukaryota</taxon>
        <taxon>Fungi</taxon>
        <taxon>Dikarya</taxon>
        <taxon>Basidiomycota</taxon>
        <taxon>Agaricomycotina</taxon>
        <taxon>Agaricomycetes</taxon>
        <taxon>Polyporales</taxon>
        <taxon>Phanerochaetaceae</taxon>
        <taxon>Phanerochaete</taxon>
    </lineage>
</organism>
<evidence type="ECO:0000313" key="2">
    <source>
        <dbReference type="Proteomes" id="UP000703269"/>
    </source>
</evidence>
<reference evidence="1 2" key="1">
    <citation type="submission" date="2021-08" db="EMBL/GenBank/DDBJ databases">
        <title>Draft Genome Sequence of Phanerochaete sordida strain YK-624.</title>
        <authorList>
            <person name="Mori T."/>
            <person name="Dohra H."/>
            <person name="Suzuki T."/>
            <person name="Kawagishi H."/>
            <person name="Hirai H."/>
        </authorList>
    </citation>
    <scope>NUCLEOTIDE SEQUENCE [LARGE SCALE GENOMIC DNA]</scope>
    <source>
        <strain evidence="1 2">YK-624</strain>
    </source>
</reference>
<proteinExistence type="predicted"/>
<dbReference type="Proteomes" id="UP000703269">
    <property type="component" value="Unassembled WGS sequence"/>
</dbReference>
<evidence type="ECO:0000313" key="1">
    <source>
        <dbReference type="EMBL" id="GJE93076.1"/>
    </source>
</evidence>
<dbReference type="AlphaFoldDB" id="A0A9P3GE24"/>
<gene>
    <name evidence="1" type="ORF">PsYK624_092350</name>
</gene>
<name>A0A9P3GE24_9APHY</name>
<sequence>MSAVCHSTHASLRQPLPLVRLFWWQVQVEHWRASRAVVTSMAETDQSSGLTGRFDASFFHVKTERDLVFCRHLIRGQSSR</sequence>
<protein>
    <submittedName>
        <fullName evidence="1">Uncharacterized protein</fullName>
    </submittedName>
</protein>
<dbReference type="EMBL" id="BPQB01000030">
    <property type="protein sequence ID" value="GJE93076.1"/>
    <property type="molecule type" value="Genomic_DNA"/>
</dbReference>
<comment type="caution">
    <text evidence="1">The sequence shown here is derived from an EMBL/GenBank/DDBJ whole genome shotgun (WGS) entry which is preliminary data.</text>
</comment>